<feature type="transmembrane region" description="Helical" evidence="1">
    <location>
        <begin position="46"/>
        <end position="68"/>
    </location>
</feature>
<evidence type="ECO:0000256" key="1">
    <source>
        <dbReference type="SAM" id="Phobius"/>
    </source>
</evidence>
<keyword evidence="1" id="KW-0472">Membrane</keyword>
<comment type="caution">
    <text evidence="2">The sequence shown here is derived from an EMBL/GenBank/DDBJ whole genome shotgun (WGS) entry which is preliminary data.</text>
</comment>
<name>A0A504TR54_9HYPH</name>
<dbReference type="AlphaFoldDB" id="A0A504TR54"/>
<evidence type="ECO:0000313" key="2">
    <source>
        <dbReference type="EMBL" id="TPP03977.1"/>
    </source>
</evidence>
<sequence>MTDDVGKEPSERTKPLMPFHAAFLGLTVPPVTAALVLFLFCASPTGLPLLTSSLAPAYLIGGVPAFLAGKLDVALARSGWGAAARLAVAAGLGSLAGLFVLAPLYLADMVGGFLPLLLPLACAAAAVVGLGFSILLARLIN</sequence>
<dbReference type="EMBL" id="VFYP01000009">
    <property type="protein sequence ID" value="TPP03977.1"/>
    <property type="molecule type" value="Genomic_DNA"/>
</dbReference>
<feature type="transmembrane region" description="Helical" evidence="1">
    <location>
        <begin position="112"/>
        <end position="137"/>
    </location>
</feature>
<keyword evidence="1" id="KW-1133">Transmembrane helix</keyword>
<feature type="transmembrane region" description="Helical" evidence="1">
    <location>
        <begin position="80"/>
        <end position="106"/>
    </location>
</feature>
<feature type="transmembrane region" description="Helical" evidence="1">
    <location>
        <begin position="21"/>
        <end position="40"/>
    </location>
</feature>
<keyword evidence="3" id="KW-1185">Reference proteome</keyword>
<protein>
    <submittedName>
        <fullName evidence="2">Uncharacterized protein</fullName>
    </submittedName>
</protein>
<reference evidence="2 3" key="1">
    <citation type="submission" date="2019-06" db="EMBL/GenBank/DDBJ databases">
        <title>Rhizobium sp. CL12 isolated from roots of soybean.</title>
        <authorList>
            <person name="Wang C."/>
        </authorList>
    </citation>
    <scope>NUCLEOTIDE SEQUENCE [LARGE SCALE GENOMIC DNA]</scope>
    <source>
        <strain evidence="2 3">CL12</strain>
    </source>
</reference>
<accession>A0A504TR54</accession>
<evidence type="ECO:0000313" key="3">
    <source>
        <dbReference type="Proteomes" id="UP000316429"/>
    </source>
</evidence>
<organism evidence="2 3">
    <name type="scientific">Rhizobium glycinendophyticum</name>
    <dbReference type="NCBI Taxonomy" id="2589807"/>
    <lineage>
        <taxon>Bacteria</taxon>
        <taxon>Pseudomonadati</taxon>
        <taxon>Pseudomonadota</taxon>
        <taxon>Alphaproteobacteria</taxon>
        <taxon>Hyphomicrobiales</taxon>
        <taxon>Rhizobiaceae</taxon>
        <taxon>Rhizobium/Agrobacterium group</taxon>
        <taxon>Rhizobium</taxon>
    </lineage>
</organism>
<keyword evidence="1" id="KW-0812">Transmembrane</keyword>
<dbReference type="RefSeq" id="WP_140832546.1">
    <property type="nucleotide sequence ID" value="NZ_VFYP01000009.1"/>
</dbReference>
<proteinExistence type="predicted"/>
<gene>
    <name evidence="2" type="ORF">FJQ55_23100</name>
</gene>
<dbReference type="Proteomes" id="UP000316429">
    <property type="component" value="Unassembled WGS sequence"/>
</dbReference>